<comment type="caution">
    <text evidence="2">The sequence shown here is derived from an EMBL/GenBank/DDBJ whole genome shotgun (WGS) entry which is preliminary data.</text>
</comment>
<protein>
    <submittedName>
        <fullName evidence="2">Putative secreted protein (Por secretion system target)</fullName>
    </submittedName>
</protein>
<keyword evidence="3" id="KW-1185">Reference proteome</keyword>
<dbReference type="NCBIfam" id="TIGR04183">
    <property type="entry name" value="Por_Secre_tail"/>
    <property type="match status" value="1"/>
</dbReference>
<feature type="chain" id="PRO_5020604383" evidence="1">
    <location>
        <begin position="35"/>
        <end position="135"/>
    </location>
</feature>
<keyword evidence="1" id="KW-0732">Signal</keyword>
<reference evidence="2 3" key="1">
    <citation type="submission" date="2019-02" db="EMBL/GenBank/DDBJ databases">
        <title>Genomic Encyclopedia of Type Strains, Phase IV (KMG-IV): sequencing the most valuable type-strain genomes for metagenomic binning, comparative biology and taxonomic classification.</title>
        <authorList>
            <person name="Goeker M."/>
        </authorList>
    </citation>
    <scope>NUCLEOTIDE SEQUENCE [LARGE SCALE GENOMIC DNA]</scope>
    <source>
        <strain evidence="2 3">DSM 18116</strain>
    </source>
</reference>
<organism evidence="2 3">
    <name type="scientific">Pseudobacter ginsenosidimutans</name>
    <dbReference type="NCBI Taxonomy" id="661488"/>
    <lineage>
        <taxon>Bacteria</taxon>
        <taxon>Pseudomonadati</taxon>
        <taxon>Bacteroidota</taxon>
        <taxon>Chitinophagia</taxon>
        <taxon>Chitinophagales</taxon>
        <taxon>Chitinophagaceae</taxon>
        <taxon>Pseudobacter</taxon>
    </lineage>
</organism>
<dbReference type="EMBL" id="SGXA01000003">
    <property type="protein sequence ID" value="RZS68971.1"/>
    <property type="molecule type" value="Genomic_DNA"/>
</dbReference>
<name>A0A4Q7MKP5_9BACT</name>
<accession>A0A4Q7MKP5</accession>
<feature type="signal peptide" evidence="1">
    <location>
        <begin position="1"/>
        <end position="34"/>
    </location>
</feature>
<proteinExistence type="predicted"/>
<dbReference type="Proteomes" id="UP000293874">
    <property type="component" value="Unassembled WGS sequence"/>
</dbReference>
<gene>
    <name evidence="2" type="ORF">EV199_4795</name>
</gene>
<sequence>MQLFVPYRKHRSFHIVSALALSITLATTSSSAAAQPASPQAATRDSIVVQKKVTSKKHKVKLFPNAKHEALFFNAEGVEGRVYQFYLFNVEGKLVKQANIKNNQTTIVRNLEKGNYLFEVFSDDERIENGQVIVL</sequence>
<evidence type="ECO:0000256" key="1">
    <source>
        <dbReference type="SAM" id="SignalP"/>
    </source>
</evidence>
<evidence type="ECO:0000313" key="3">
    <source>
        <dbReference type="Proteomes" id="UP000293874"/>
    </source>
</evidence>
<dbReference type="AlphaFoldDB" id="A0A4Q7MKP5"/>
<dbReference type="OrthoDB" id="679550at2"/>
<dbReference type="RefSeq" id="WP_158643742.1">
    <property type="nucleotide sequence ID" value="NZ_CP042431.1"/>
</dbReference>
<evidence type="ECO:0000313" key="2">
    <source>
        <dbReference type="EMBL" id="RZS68971.1"/>
    </source>
</evidence>
<dbReference type="InterPro" id="IPR026444">
    <property type="entry name" value="Secre_tail"/>
</dbReference>